<evidence type="ECO:0000256" key="2">
    <source>
        <dbReference type="ARBA" id="ARBA00034247"/>
    </source>
</evidence>
<evidence type="ECO:0000313" key="5">
    <source>
        <dbReference type="EMBL" id="VVE04657.1"/>
    </source>
</evidence>
<dbReference type="GO" id="GO:0005886">
    <property type="term" value="C:plasma membrane"/>
    <property type="evidence" value="ECO:0007669"/>
    <property type="project" value="TreeGrafter"/>
</dbReference>
<name>A0A5E4UXJ6_9BURK</name>
<dbReference type="SMART" id="SM00267">
    <property type="entry name" value="GGDEF"/>
    <property type="match status" value="1"/>
</dbReference>
<dbReference type="InterPro" id="IPR029787">
    <property type="entry name" value="Nucleotide_cyclase"/>
</dbReference>
<dbReference type="GO" id="GO:0052621">
    <property type="term" value="F:diguanylate cyclase activity"/>
    <property type="evidence" value="ECO:0007669"/>
    <property type="project" value="UniProtKB-EC"/>
</dbReference>
<evidence type="ECO:0000313" key="6">
    <source>
        <dbReference type="Proteomes" id="UP000337189"/>
    </source>
</evidence>
<dbReference type="InterPro" id="IPR000160">
    <property type="entry name" value="GGDEF_dom"/>
</dbReference>
<protein>
    <recommendedName>
        <fullName evidence="1">diguanylate cyclase</fullName>
        <ecNumber evidence="1">2.7.7.65</ecNumber>
    </recommendedName>
</protein>
<dbReference type="RefSeq" id="WP_246189816.1">
    <property type="nucleotide sequence ID" value="NZ_CABPSJ010000003.1"/>
</dbReference>
<accession>A0A5E4UXJ6</accession>
<dbReference type="Gene3D" id="3.30.450.20">
    <property type="entry name" value="PAS domain"/>
    <property type="match status" value="2"/>
</dbReference>
<organism evidence="5 6">
    <name type="scientific">Pandoraea communis</name>
    <dbReference type="NCBI Taxonomy" id="2508297"/>
    <lineage>
        <taxon>Bacteria</taxon>
        <taxon>Pseudomonadati</taxon>
        <taxon>Pseudomonadota</taxon>
        <taxon>Betaproteobacteria</taxon>
        <taxon>Burkholderiales</taxon>
        <taxon>Burkholderiaceae</taxon>
        <taxon>Pandoraea</taxon>
    </lineage>
</organism>
<dbReference type="GO" id="GO:0043709">
    <property type="term" value="P:cell adhesion involved in single-species biofilm formation"/>
    <property type="evidence" value="ECO:0007669"/>
    <property type="project" value="TreeGrafter"/>
</dbReference>
<feature type="transmembrane region" description="Helical" evidence="3">
    <location>
        <begin position="306"/>
        <end position="328"/>
    </location>
</feature>
<dbReference type="PROSITE" id="PS50887">
    <property type="entry name" value="GGDEF"/>
    <property type="match status" value="1"/>
</dbReference>
<dbReference type="GO" id="GO:1902201">
    <property type="term" value="P:negative regulation of bacterial-type flagellum-dependent cell motility"/>
    <property type="evidence" value="ECO:0007669"/>
    <property type="project" value="TreeGrafter"/>
</dbReference>
<sequence>MVVADTASQTKTLLVVLLCMFVRRIAIALASRPSLFIAGTASLAGVISILTAALLYEMRSDAMLRAQEFSENITLILERDIARNIETYDLSLQAVVDAVHNPHVMALSPEIRQLVLFDRSSAARDLGSLLVANAQGNVFADSRAVPPRSVFVGDRDYFAAQKTAKDVGLFVSKPFVPRVGGEGLTVGLSRRLNDVDGKFSGIVVGTLRVSYYTHLFEGVNVGTAGTIALSGLDGTLYASWSSDSRIVPTEPSPVFAENAKILTVVATSKRDGVERLLTSRRIEGYPLAVTVGLPTQDIYRNWRYRAMVIGSIVATLNVLLLAASVFFAEQLRKRFEMERQLETLANTDGLTGLATRRAFDAAFDSEWRRANRTQQPLGVLMIDVDEFKQYNDHYGHAAGDVALRMISRCILDNVRRPGDIAGRYGGEEFCVVLPSTDQAGTLRMAEKIRGAIEAKGEPHAFSRHGRVTVSIGAYVHSGDALGMETTQDCLSRADEYLYAAKSAGRNCVISSRPNQMAPNAKSDILLAVN</sequence>
<dbReference type="InterPro" id="IPR050469">
    <property type="entry name" value="Diguanylate_Cyclase"/>
</dbReference>
<feature type="transmembrane region" description="Helical" evidence="3">
    <location>
        <begin position="36"/>
        <end position="56"/>
    </location>
</feature>
<dbReference type="Proteomes" id="UP000337189">
    <property type="component" value="Unassembled WGS sequence"/>
</dbReference>
<dbReference type="Pfam" id="PF00990">
    <property type="entry name" value="GGDEF"/>
    <property type="match status" value="1"/>
</dbReference>
<dbReference type="InterPro" id="IPR043128">
    <property type="entry name" value="Rev_trsase/Diguanyl_cyclase"/>
</dbReference>
<proteinExistence type="predicted"/>
<evidence type="ECO:0000259" key="4">
    <source>
        <dbReference type="PROSITE" id="PS50887"/>
    </source>
</evidence>
<reference evidence="5 6" key="1">
    <citation type="submission" date="2019-08" db="EMBL/GenBank/DDBJ databases">
        <authorList>
            <person name="Peeters C."/>
        </authorList>
    </citation>
    <scope>NUCLEOTIDE SEQUENCE [LARGE SCALE GENOMIC DNA]</scope>
    <source>
        <strain evidence="5 6">LMG 31110</strain>
    </source>
</reference>
<dbReference type="EMBL" id="CABPSJ010000003">
    <property type="protein sequence ID" value="VVE04657.1"/>
    <property type="molecule type" value="Genomic_DNA"/>
</dbReference>
<dbReference type="NCBIfam" id="TIGR00254">
    <property type="entry name" value="GGDEF"/>
    <property type="match status" value="1"/>
</dbReference>
<dbReference type="CDD" id="cd01949">
    <property type="entry name" value="GGDEF"/>
    <property type="match status" value="1"/>
</dbReference>
<evidence type="ECO:0000256" key="1">
    <source>
        <dbReference type="ARBA" id="ARBA00012528"/>
    </source>
</evidence>
<keyword evidence="3" id="KW-1133">Transmembrane helix</keyword>
<keyword evidence="3 5" id="KW-0812">Transmembrane</keyword>
<dbReference type="SUPFAM" id="SSF55073">
    <property type="entry name" value="Nucleotide cyclase"/>
    <property type="match status" value="1"/>
</dbReference>
<dbReference type="PANTHER" id="PTHR45138">
    <property type="entry name" value="REGULATORY COMPONENTS OF SENSORY TRANSDUCTION SYSTEM"/>
    <property type="match status" value="1"/>
</dbReference>
<evidence type="ECO:0000256" key="3">
    <source>
        <dbReference type="SAM" id="Phobius"/>
    </source>
</evidence>
<dbReference type="EC" id="2.7.7.65" evidence="1"/>
<dbReference type="CDD" id="cd12915">
    <property type="entry name" value="PDC2_DGC_like"/>
    <property type="match status" value="1"/>
</dbReference>
<comment type="catalytic activity">
    <reaction evidence="2">
        <text>2 GTP = 3',3'-c-di-GMP + 2 diphosphate</text>
        <dbReference type="Rhea" id="RHEA:24898"/>
        <dbReference type="ChEBI" id="CHEBI:33019"/>
        <dbReference type="ChEBI" id="CHEBI:37565"/>
        <dbReference type="ChEBI" id="CHEBI:58805"/>
        <dbReference type="EC" id="2.7.7.65"/>
    </reaction>
</comment>
<dbReference type="CDD" id="cd12914">
    <property type="entry name" value="PDC1_DGC_like"/>
    <property type="match status" value="1"/>
</dbReference>
<dbReference type="Gene3D" id="3.30.70.270">
    <property type="match status" value="1"/>
</dbReference>
<dbReference type="PANTHER" id="PTHR45138:SF9">
    <property type="entry name" value="DIGUANYLATE CYCLASE DGCM-RELATED"/>
    <property type="match status" value="1"/>
</dbReference>
<feature type="domain" description="GGDEF" evidence="4">
    <location>
        <begin position="375"/>
        <end position="513"/>
    </location>
</feature>
<dbReference type="AlphaFoldDB" id="A0A5E4UXJ6"/>
<dbReference type="FunFam" id="3.30.70.270:FF:000001">
    <property type="entry name" value="Diguanylate cyclase domain protein"/>
    <property type="match status" value="1"/>
</dbReference>
<gene>
    <name evidence="5" type="ORF">PCO31110_02325</name>
</gene>
<feature type="transmembrane region" description="Helical" evidence="3">
    <location>
        <begin position="12"/>
        <end position="30"/>
    </location>
</feature>
<keyword evidence="3" id="KW-0472">Membrane</keyword>